<evidence type="ECO:0000256" key="4">
    <source>
        <dbReference type="ARBA" id="ARBA00022500"/>
    </source>
</evidence>
<dbReference type="InterPro" id="IPR001543">
    <property type="entry name" value="FliN-like_C"/>
</dbReference>
<accession>A0A511ZGB3</accession>
<dbReference type="PRINTS" id="PR00956">
    <property type="entry name" value="FLGMOTORFLIN"/>
</dbReference>
<evidence type="ECO:0000256" key="1">
    <source>
        <dbReference type="ARBA" id="ARBA00004413"/>
    </source>
</evidence>
<dbReference type="Proteomes" id="UP000321558">
    <property type="component" value="Unassembled WGS sequence"/>
</dbReference>
<feature type="domain" description="Flagellar motor switch protein FliN-like C-terminal" evidence="8">
    <location>
        <begin position="329"/>
        <end position="399"/>
    </location>
</feature>
<dbReference type="GO" id="GO:0003774">
    <property type="term" value="F:cytoskeletal motor activity"/>
    <property type="evidence" value="ECO:0007669"/>
    <property type="project" value="InterPro"/>
</dbReference>
<dbReference type="InterPro" id="IPR012826">
    <property type="entry name" value="FliN"/>
</dbReference>
<evidence type="ECO:0000256" key="7">
    <source>
        <dbReference type="SAM" id="MobiDB-lite"/>
    </source>
</evidence>
<evidence type="ECO:0000259" key="8">
    <source>
        <dbReference type="Pfam" id="PF01052"/>
    </source>
</evidence>
<comment type="similarity">
    <text evidence="2">Belongs to the FliN/MopA/SpaO family.</text>
</comment>
<dbReference type="Pfam" id="PF04509">
    <property type="entry name" value="CheC"/>
    <property type="match status" value="2"/>
</dbReference>
<name>A0A511ZGB3_9BACI</name>
<proteinExistence type="inferred from homology"/>
<dbReference type="AlphaFoldDB" id="A0A511ZGB3"/>
<keyword evidence="5" id="KW-0283">Flagellar rotation</keyword>
<dbReference type="STRING" id="582851.GCA_900162665_00399"/>
<dbReference type="Gene3D" id="2.30.330.10">
    <property type="entry name" value="SpoA-like"/>
    <property type="match status" value="1"/>
</dbReference>
<feature type="compositionally biased region" description="Polar residues" evidence="7">
    <location>
        <begin position="254"/>
        <end position="286"/>
    </location>
</feature>
<dbReference type="GO" id="GO:0005886">
    <property type="term" value="C:plasma membrane"/>
    <property type="evidence" value="ECO:0007669"/>
    <property type="project" value="UniProtKB-SubCell"/>
</dbReference>
<dbReference type="OrthoDB" id="9773459at2"/>
<dbReference type="PANTHER" id="PTHR43484">
    <property type="match status" value="1"/>
</dbReference>
<evidence type="ECO:0000256" key="2">
    <source>
        <dbReference type="ARBA" id="ARBA00009226"/>
    </source>
</evidence>
<dbReference type="InterPro" id="IPR028976">
    <property type="entry name" value="CheC-like_sf"/>
</dbReference>
<protein>
    <submittedName>
        <fullName evidence="10">Flagellar motor switch phosphatase FliY</fullName>
    </submittedName>
</protein>
<dbReference type="InterPro" id="IPR036429">
    <property type="entry name" value="SpoA-like_sf"/>
</dbReference>
<dbReference type="GO" id="GO:0071973">
    <property type="term" value="P:bacterial-type flagellum-dependent cell motility"/>
    <property type="evidence" value="ECO:0007669"/>
    <property type="project" value="InterPro"/>
</dbReference>
<keyword evidence="10" id="KW-0282">Flagellum</keyword>
<keyword evidence="11" id="KW-1185">Reference proteome</keyword>
<dbReference type="GO" id="GO:0009425">
    <property type="term" value="C:bacterial-type flagellum basal body"/>
    <property type="evidence" value="ECO:0007669"/>
    <property type="project" value="InterPro"/>
</dbReference>
<organism evidence="10 11">
    <name type="scientific">Oceanobacillus sojae</name>
    <dbReference type="NCBI Taxonomy" id="582851"/>
    <lineage>
        <taxon>Bacteria</taxon>
        <taxon>Bacillati</taxon>
        <taxon>Bacillota</taxon>
        <taxon>Bacilli</taxon>
        <taxon>Bacillales</taxon>
        <taxon>Bacillaceae</taxon>
        <taxon>Oceanobacillus</taxon>
    </lineage>
</organism>
<evidence type="ECO:0000256" key="3">
    <source>
        <dbReference type="ARBA" id="ARBA00022475"/>
    </source>
</evidence>
<dbReference type="NCBIfam" id="TIGR02480">
    <property type="entry name" value="fliN"/>
    <property type="match status" value="1"/>
</dbReference>
<keyword evidence="10" id="KW-0966">Cell projection</keyword>
<dbReference type="SUPFAM" id="SSF103039">
    <property type="entry name" value="CheC-like"/>
    <property type="match status" value="1"/>
</dbReference>
<evidence type="ECO:0000256" key="6">
    <source>
        <dbReference type="ARBA" id="ARBA00023136"/>
    </source>
</evidence>
<evidence type="ECO:0000259" key="9">
    <source>
        <dbReference type="Pfam" id="PF04509"/>
    </source>
</evidence>
<keyword evidence="6" id="KW-0472">Membrane</keyword>
<keyword evidence="4" id="KW-0145">Chemotaxis</keyword>
<feature type="domain" description="CheC-like protein" evidence="9">
    <location>
        <begin position="137"/>
        <end position="173"/>
    </location>
</feature>
<comment type="caution">
    <text evidence="10">The sequence shown here is derived from an EMBL/GenBank/DDBJ whole genome shotgun (WGS) entry which is preliminary data.</text>
</comment>
<dbReference type="InterPro" id="IPR051469">
    <property type="entry name" value="FliN/MopA/SpaO"/>
</dbReference>
<keyword evidence="3" id="KW-1003">Cell membrane</keyword>
<gene>
    <name evidence="10" type="primary">fliY</name>
    <name evidence="10" type="ORF">OSO01_12290</name>
</gene>
<feature type="region of interest" description="Disordered" evidence="7">
    <location>
        <begin position="226"/>
        <end position="295"/>
    </location>
</feature>
<dbReference type="GO" id="GO:0006935">
    <property type="term" value="P:chemotaxis"/>
    <property type="evidence" value="ECO:0007669"/>
    <property type="project" value="UniProtKB-KW"/>
</dbReference>
<dbReference type="NCBIfam" id="NF005995">
    <property type="entry name" value="PRK08119.1"/>
    <property type="match status" value="1"/>
</dbReference>
<dbReference type="CDD" id="cd17907">
    <property type="entry name" value="FliY_FliN-Y"/>
    <property type="match status" value="1"/>
</dbReference>
<dbReference type="RefSeq" id="WP_147209540.1">
    <property type="nucleotide sequence ID" value="NZ_BJYM01000004.1"/>
</dbReference>
<sequence>MMNDGKLSQEEIDALLNVSENKEDENQQEQTGGDEFLTSIEKDALGEIGNISFGSSATTLSTLLNQKVEITTPAVTTITKDELEEEVTFKPVSVQVNYIEGFTGNNVFFIKSEDAAVIADIMLGGDGTSPDKELNEMHLSAVQEAMNQMMGAAATSMSTVFNKKIDISPPQIIHGLGNERKEGLFEDDVYVKVFFKLMVGDLIDSNMVQLVPIDFAKELVQQLMNPAPAATEESSAEKKPEKAAASEPADIPETNVNTSLNTPSAPLQENIQAEESVSRTAASTESTHQKNDDILGRHGSLHEANIQEAAFSDFKQPPLSSQGQRNLDMLMDIPLKVTVELGRTKQSIKEILELGAGSIIELDKLAGEPVDILVNEKLVAEGEVVVIDENFGVRVTDIVSQLDRIQHLKK</sequence>
<feature type="compositionally biased region" description="Basic and acidic residues" evidence="7">
    <location>
        <begin position="235"/>
        <end position="244"/>
    </location>
</feature>
<dbReference type="Pfam" id="PF01052">
    <property type="entry name" value="FliMN_C"/>
    <property type="match status" value="1"/>
</dbReference>
<feature type="domain" description="CheC-like protein" evidence="9">
    <location>
        <begin position="40"/>
        <end position="75"/>
    </location>
</feature>
<dbReference type="GO" id="GO:0016787">
    <property type="term" value="F:hydrolase activity"/>
    <property type="evidence" value="ECO:0007669"/>
    <property type="project" value="InterPro"/>
</dbReference>
<evidence type="ECO:0000313" key="10">
    <source>
        <dbReference type="EMBL" id="GEN86490.1"/>
    </source>
</evidence>
<evidence type="ECO:0000313" key="11">
    <source>
        <dbReference type="Proteomes" id="UP000321558"/>
    </source>
</evidence>
<reference evidence="10 11" key="1">
    <citation type="submission" date="2019-07" db="EMBL/GenBank/DDBJ databases">
        <title>Whole genome shotgun sequence of Oceanobacillus sojae NBRC 105379.</title>
        <authorList>
            <person name="Hosoyama A."/>
            <person name="Uohara A."/>
            <person name="Ohji S."/>
            <person name="Ichikawa N."/>
        </authorList>
    </citation>
    <scope>NUCLEOTIDE SEQUENCE [LARGE SCALE GENOMIC DNA]</scope>
    <source>
        <strain evidence="10 11">NBRC 105379</strain>
    </source>
</reference>
<evidence type="ECO:0000256" key="5">
    <source>
        <dbReference type="ARBA" id="ARBA00022779"/>
    </source>
</evidence>
<keyword evidence="10" id="KW-0969">Cilium</keyword>
<dbReference type="Gene3D" id="3.40.1550.10">
    <property type="entry name" value="CheC-like"/>
    <property type="match status" value="1"/>
</dbReference>
<comment type="subcellular location">
    <subcellularLocation>
        <location evidence="1">Cell membrane</location>
        <topology evidence="1">Peripheral membrane protein</topology>
        <orientation evidence="1">Cytoplasmic side</orientation>
    </subcellularLocation>
</comment>
<dbReference type="PANTHER" id="PTHR43484:SF1">
    <property type="entry name" value="FLAGELLAR MOTOR SWITCH PROTEIN FLIN"/>
    <property type="match status" value="1"/>
</dbReference>
<dbReference type="EMBL" id="BJYM01000004">
    <property type="protein sequence ID" value="GEN86490.1"/>
    <property type="molecule type" value="Genomic_DNA"/>
</dbReference>
<dbReference type="SUPFAM" id="SSF101801">
    <property type="entry name" value="Surface presentation of antigens (SPOA)"/>
    <property type="match status" value="1"/>
</dbReference>
<dbReference type="InterPro" id="IPR001172">
    <property type="entry name" value="FliN_T3SS_HrcQb"/>
</dbReference>
<dbReference type="InterPro" id="IPR007597">
    <property type="entry name" value="CheC"/>
</dbReference>